<feature type="compositionally biased region" description="Low complexity" evidence="1">
    <location>
        <begin position="30"/>
        <end position="121"/>
    </location>
</feature>
<dbReference type="RefSeq" id="WP_344806489.1">
    <property type="nucleotide sequence ID" value="NZ_BAABAB010000022.1"/>
</dbReference>
<keyword evidence="4" id="KW-1185">Reference proteome</keyword>
<feature type="region of interest" description="Disordered" evidence="1">
    <location>
        <begin position="1"/>
        <end position="147"/>
    </location>
</feature>
<comment type="caution">
    <text evidence="3">The sequence shown here is derived from an EMBL/GenBank/DDBJ whole genome shotgun (WGS) entry which is preliminary data.</text>
</comment>
<evidence type="ECO:0000256" key="2">
    <source>
        <dbReference type="SAM" id="Phobius"/>
    </source>
</evidence>
<dbReference type="EMBL" id="BAABAB010000022">
    <property type="protein sequence ID" value="GAA3628085.1"/>
    <property type="molecule type" value="Genomic_DNA"/>
</dbReference>
<proteinExistence type="predicted"/>
<sequence>MSQNPGQWNPAGGQGYPPQGGQQPPPGQQPQPGRYGQRPQPGQYGQQPQPGQYGQQPQPGQYGQQPQPGQYGQQPQPSQYGQQPQPGQYGQQPSYPQQQPPAYGQQPAYGQGTYGQQPGYGQPPGYGQQGAGWGQQPPGGAPGGRPTKKSPALIIGIVAAAVVFLVALGGIFIALSGGSDDQPVSTITPAPPGEPTQPTTEPSKPGASSEPAKPSQNPGQPSGSTIDLGNGITLTPAAGWQIQDQAATVVSLTNSQAVFYGRQLQQQKTTNAEQFCDAFNRAALKSAGNAKFGQAQAQDVGSNKLTAATCGATYTATSGDQSVQVLVSSLVSVRKSDGLTVVGTLLSVKGTDAQTRSDAGEMMSSMLTSQAS</sequence>
<feature type="transmembrane region" description="Helical" evidence="2">
    <location>
        <begin position="152"/>
        <end position="175"/>
    </location>
</feature>
<reference evidence="4" key="1">
    <citation type="journal article" date="2019" name="Int. J. Syst. Evol. Microbiol.">
        <title>The Global Catalogue of Microorganisms (GCM) 10K type strain sequencing project: providing services to taxonomists for standard genome sequencing and annotation.</title>
        <authorList>
            <consortium name="The Broad Institute Genomics Platform"/>
            <consortium name="The Broad Institute Genome Sequencing Center for Infectious Disease"/>
            <person name="Wu L."/>
            <person name="Ma J."/>
        </authorList>
    </citation>
    <scope>NUCLEOTIDE SEQUENCE [LARGE SCALE GENOMIC DNA]</scope>
    <source>
        <strain evidence="4">JCM 16929</strain>
    </source>
</reference>
<organism evidence="3 4">
    <name type="scientific">Microlunatus ginsengisoli</name>
    <dbReference type="NCBI Taxonomy" id="363863"/>
    <lineage>
        <taxon>Bacteria</taxon>
        <taxon>Bacillati</taxon>
        <taxon>Actinomycetota</taxon>
        <taxon>Actinomycetes</taxon>
        <taxon>Propionibacteriales</taxon>
        <taxon>Propionibacteriaceae</taxon>
        <taxon>Microlunatus</taxon>
    </lineage>
</organism>
<accession>A0ABP7AAH4</accession>
<feature type="compositionally biased region" description="Gly residues" evidence="1">
    <location>
        <begin position="122"/>
        <end position="133"/>
    </location>
</feature>
<feature type="region of interest" description="Disordered" evidence="1">
    <location>
        <begin position="177"/>
        <end position="230"/>
    </location>
</feature>
<keyword evidence="2" id="KW-0472">Membrane</keyword>
<gene>
    <name evidence="3" type="ORF">GCM10022236_33010</name>
</gene>
<evidence type="ECO:0000256" key="1">
    <source>
        <dbReference type="SAM" id="MobiDB-lite"/>
    </source>
</evidence>
<feature type="compositionally biased region" description="Polar residues" evidence="1">
    <location>
        <begin position="214"/>
        <end position="227"/>
    </location>
</feature>
<keyword evidence="2" id="KW-1133">Transmembrane helix</keyword>
<evidence type="ECO:0000313" key="3">
    <source>
        <dbReference type="EMBL" id="GAA3628085.1"/>
    </source>
</evidence>
<name>A0ABP7AAH4_9ACTN</name>
<evidence type="ECO:0000313" key="4">
    <source>
        <dbReference type="Proteomes" id="UP001501490"/>
    </source>
</evidence>
<keyword evidence="2" id="KW-0812">Transmembrane</keyword>
<dbReference type="Proteomes" id="UP001501490">
    <property type="component" value="Unassembled WGS sequence"/>
</dbReference>
<protein>
    <submittedName>
        <fullName evidence="3">Uncharacterized protein</fullName>
    </submittedName>
</protein>